<evidence type="ECO:0000313" key="1">
    <source>
        <dbReference type="EMBL" id="GAA4022164.1"/>
    </source>
</evidence>
<protein>
    <recommendedName>
        <fullName evidence="3">Polyketide cyclase/dehydrase/lipid transport protein</fullName>
    </recommendedName>
</protein>
<dbReference type="EMBL" id="BAABAL010000018">
    <property type="protein sequence ID" value="GAA4022164.1"/>
    <property type="molecule type" value="Genomic_DNA"/>
</dbReference>
<comment type="caution">
    <text evidence="1">The sequence shown here is derived from an EMBL/GenBank/DDBJ whole genome shotgun (WGS) entry which is preliminary data.</text>
</comment>
<keyword evidence="2" id="KW-1185">Reference proteome</keyword>
<dbReference type="RefSeq" id="WP_344880048.1">
    <property type="nucleotide sequence ID" value="NZ_BAABAL010000018.1"/>
</dbReference>
<gene>
    <name evidence="1" type="ORF">GCM10022247_52960</name>
</gene>
<accession>A0ABP7T7F2</accession>
<organism evidence="1 2">
    <name type="scientific">Allokutzneria multivorans</name>
    <dbReference type="NCBI Taxonomy" id="1142134"/>
    <lineage>
        <taxon>Bacteria</taxon>
        <taxon>Bacillati</taxon>
        <taxon>Actinomycetota</taxon>
        <taxon>Actinomycetes</taxon>
        <taxon>Pseudonocardiales</taxon>
        <taxon>Pseudonocardiaceae</taxon>
        <taxon>Allokutzneria</taxon>
    </lineage>
</organism>
<dbReference type="Proteomes" id="UP001501747">
    <property type="component" value="Unassembled WGS sequence"/>
</dbReference>
<name>A0ABP7T7F2_9PSEU</name>
<reference evidence="2" key="1">
    <citation type="journal article" date="2019" name="Int. J. Syst. Evol. Microbiol.">
        <title>The Global Catalogue of Microorganisms (GCM) 10K type strain sequencing project: providing services to taxonomists for standard genome sequencing and annotation.</title>
        <authorList>
            <consortium name="The Broad Institute Genomics Platform"/>
            <consortium name="The Broad Institute Genome Sequencing Center for Infectious Disease"/>
            <person name="Wu L."/>
            <person name="Ma J."/>
        </authorList>
    </citation>
    <scope>NUCLEOTIDE SEQUENCE [LARGE SCALE GENOMIC DNA]</scope>
    <source>
        <strain evidence="2">JCM 17342</strain>
    </source>
</reference>
<evidence type="ECO:0008006" key="3">
    <source>
        <dbReference type="Google" id="ProtNLM"/>
    </source>
</evidence>
<sequence length="148" mass="15894">MTLPHIDEHTVPVAAPAEAVWAALTEALDKSFSGSLAEFYTRLVGCPETRTSGPRPLAEGSTLPGFRVTSTTPLILSGRHRFSTYELIFRVDDLGPDRSRLRAESRAVFPGVLGRVYRALVIGSGGHAVAVRRVLSRIAKAAVSASPR</sequence>
<proteinExistence type="predicted"/>
<dbReference type="SUPFAM" id="SSF55961">
    <property type="entry name" value="Bet v1-like"/>
    <property type="match status" value="1"/>
</dbReference>
<evidence type="ECO:0000313" key="2">
    <source>
        <dbReference type="Proteomes" id="UP001501747"/>
    </source>
</evidence>